<feature type="non-terminal residue" evidence="2">
    <location>
        <position position="73"/>
    </location>
</feature>
<accession>A0A382FIX1</accession>
<protein>
    <submittedName>
        <fullName evidence="2">Uncharacterized protein</fullName>
    </submittedName>
</protein>
<gene>
    <name evidence="2" type="ORF">METZ01_LOCUS215449</name>
</gene>
<evidence type="ECO:0000313" key="2">
    <source>
        <dbReference type="EMBL" id="SVB62595.1"/>
    </source>
</evidence>
<dbReference type="EMBL" id="UINC01050066">
    <property type="protein sequence ID" value="SVB62595.1"/>
    <property type="molecule type" value="Genomic_DNA"/>
</dbReference>
<reference evidence="2" key="1">
    <citation type="submission" date="2018-05" db="EMBL/GenBank/DDBJ databases">
        <authorList>
            <person name="Lanie J.A."/>
            <person name="Ng W.-L."/>
            <person name="Kazmierczak K.M."/>
            <person name="Andrzejewski T.M."/>
            <person name="Davidsen T.M."/>
            <person name="Wayne K.J."/>
            <person name="Tettelin H."/>
            <person name="Glass J.I."/>
            <person name="Rusch D."/>
            <person name="Podicherti R."/>
            <person name="Tsui H.-C.T."/>
            <person name="Winkler M.E."/>
        </authorList>
    </citation>
    <scope>NUCLEOTIDE SEQUENCE</scope>
</reference>
<organism evidence="2">
    <name type="scientific">marine metagenome</name>
    <dbReference type="NCBI Taxonomy" id="408172"/>
    <lineage>
        <taxon>unclassified sequences</taxon>
        <taxon>metagenomes</taxon>
        <taxon>ecological metagenomes</taxon>
    </lineage>
</organism>
<feature type="transmembrane region" description="Helical" evidence="1">
    <location>
        <begin position="50"/>
        <end position="70"/>
    </location>
</feature>
<dbReference type="AlphaFoldDB" id="A0A382FIX1"/>
<evidence type="ECO:0000256" key="1">
    <source>
        <dbReference type="SAM" id="Phobius"/>
    </source>
</evidence>
<proteinExistence type="predicted"/>
<keyword evidence="1" id="KW-0812">Transmembrane</keyword>
<keyword evidence="1" id="KW-1133">Transmembrane helix</keyword>
<name>A0A382FIX1_9ZZZZ</name>
<keyword evidence="1" id="KW-0472">Membrane</keyword>
<feature type="transmembrane region" description="Helical" evidence="1">
    <location>
        <begin position="6"/>
        <end position="29"/>
    </location>
</feature>
<sequence length="73" mass="8048">MSINRAIILVISLLIILGIIYLIGIYNPISMEFIINQHGQIKNIISEQPILSLLGTIFIVVCMVSIMGPITPI</sequence>